<dbReference type="GO" id="GO:0005886">
    <property type="term" value="C:plasma membrane"/>
    <property type="evidence" value="ECO:0007669"/>
    <property type="project" value="UniProtKB-SubCell"/>
</dbReference>
<feature type="transmembrane region" description="Helical" evidence="11">
    <location>
        <begin position="218"/>
        <end position="249"/>
    </location>
</feature>
<feature type="transmembrane region" description="Helical" evidence="11">
    <location>
        <begin position="177"/>
        <end position="198"/>
    </location>
</feature>
<feature type="transmembrane region" description="Helical" evidence="11">
    <location>
        <begin position="291"/>
        <end position="314"/>
    </location>
</feature>
<keyword evidence="6" id="KW-0297">G-protein coupled receptor</keyword>
<accession>A0A7R8UL95</accession>
<sequence>MKMEEASNLISPSVNPTSPNYSLITDIPTSVSDVRAVKYGPEGVANGAIAHSVSAAFFIVLLFYVIGVFGNFLALIILARKKNTKNSKYTLMLRCLASNNLIALLGMLTQMIAEVSLPGHVLVKCYRIFCIGRVICRYFGLSSGCIAAVMAAERWMALARPFTYHKHITYSVIKKTIAYLVNIAAVVTFLPLVGFGLYHDPEKRKCVRYRSATEPADIAYAYFFMAFGTFLCILIVVCNLFVTQVLCIIGRNKTRRSIQYDFVNRDKGSATLVHQTSFPNTSSDEIRFAKLMTFLSISFVVCWMPQMISIPLTLKPNPLRANHPFFKIADMLMALHFTSDPYVYVLSRTKQSGIFDCFKKCRRREEGAVQIVYKNDLP</sequence>
<evidence type="ECO:0000313" key="13">
    <source>
        <dbReference type="EMBL" id="CAD7082117.1"/>
    </source>
</evidence>
<reference evidence="13 14" key="1">
    <citation type="submission" date="2020-11" db="EMBL/GenBank/DDBJ databases">
        <authorList>
            <person name="Wallbank WR R."/>
            <person name="Pardo Diaz C."/>
            <person name="Kozak K."/>
            <person name="Martin S."/>
            <person name="Jiggins C."/>
            <person name="Moest M."/>
            <person name="Warren A I."/>
            <person name="Generalovic N T."/>
            <person name="Byers J.R.P. K."/>
            <person name="Montejo-Kovacevich G."/>
            <person name="Yen C E."/>
        </authorList>
    </citation>
    <scope>NUCLEOTIDE SEQUENCE [LARGE SCALE GENOMIC DNA]</scope>
</reference>
<evidence type="ECO:0000256" key="8">
    <source>
        <dbReference type="ARBA" id="ARBA00023170"/>
    </source>
</evidence>
<dbReference type="InterPro" id="IPR017452">
    <property type="entry name" value="GPCR_Rhodpsn_7TM"/>
</dbReference>
<feature type="transmembrane region" description="Helical" evidence="11">
    <location>
        <begin position="91"/>
        <end position="113"/>
    </location>
</feature>
<dbReference type="GO" id="GO:0007189">
    <property type="term" value="P:adenylate cyclase-activating G protein-coupled receptor signaling pathway"/>
    <property type="evidence" value="ECO:0007669"/>
    <property type="project" value="TreeGrafter"/>
</dbReference>
<dbReference type="PROSITE" id="PS00237">
    <property type="entry name" value="G_PROTEIN_RECEP_F1_1"/>
    <property type="match status" value="1"/>
</dbReference>
<keyword evidence="5 11" id="KW-1133">Transmembrane helix</keyword>
<dbReference type="AlphaFoldDB" id="A0A7R8UL95"/>
<comment type="similarity">
    <text evidence="2">Belongs to the G-protein coupled receptor 1 family.</text>
</comment>
<keyword evidence="10" id="KW-0807">Transducer</keyword>
<dbReference type="GO" id="GO:0007204">
    <property type="term" value="P:positive regulation of cytosolic calcium ion concentration"/>
    <property type="evidence" value="ECO:0007669"/>
    <property type="project" value="TreeGrafter"/>
</dbReference>
<dbReference type="InterPro" id="IPR008365">
    <property type="entry name" value="Prostanoid_rcpt"/>
</dbReference>
<dbReference type="Pfam" id="PF00001">
    <property type="entry name" value="7tm_1"/>
    <property type="match status" value="1"/>
</dbReference>
<evidence type="ECO:0000256" key="2">
    <source>
        <dbReference type="ARBA" id="ARBA00010663"/>
    </source>
</evidence>
<gene>
    <name evidence="13" type="ORF">HERILL_LOCUS5178</name>
</gene>
<dbReference type="PANTHER" id="PTHR11866">
    <property type="entry name" value="G-PROTEIN COUPLED RECEPTOR FAMILY 1 MEMBER"/>
    <property type="match status" value="1"/>
</dbReference>
<evidence type="ECO:0000256" key="1">
    <source>
        <dbReference type="ARBA" id="ARBA00004651"/>
    </source>
</evidence>
<dbReference type="PANTHER" id="PTHR11866:SF16">
    <property type="entry name" value="PROSTAGLANDIN E2 RECEPTOR EP4 SUBTYPE-LIKE PROTEIN"/>
    <property type="match status" value="1"/>
</dbReference>
<organism evidence="13 14">
    <name type="scientific">Hermetia illucens</name>
    <name type="common">Black soldier fly</name>
    <dbReference type="NCBI Taxonomy" id="343691"/>
    <lineage>
        <taxon>Eukaryota</taxon>
        <taxon>Metazoa</taxon>
        <taxon>Ecdysozoa</taxon>
        <taxon>Arthropoda</taxon>
        <taxon>Hexapoda</taxon>
        <taxon>Insecta</taxon>
        <taxon>Pterygota</taxon>
        <taxon>Neoptera</taxon>
        <taxon>Endopterygota</taxon>
        <taxon>Diptera</taxon>
        <taxon>Brachycera</taxon>
        <taxon>Stratiomyomorpha</taxon>
        <taxon>Stratiomyidae</taxon>
        <taxon>Hermetiinae</taxon>
        <taxon>Hermetia</taxon>
    </lineage>
</organism>
<name>A0A7R8UL95_HERIL</name>
<keyword evidence="9" id="KW-0325">Glycoprotein</keyword>
<feature type="domain" description="G-protein coupled receptors family 1 profile" evidence="12">
    <location>
        <begin position="70"/>
        <end position="344"/>
    </location>
</feature>
<evidence type="ECO:0000256" key="11">
    <source>
        <dbReference type="SAM" id="Phobius"/>
    </source>
</evidence>
<protein>
    <recommendedName>
        <fullName evidence="12">G-protein coupled receptors family 1 profile domain-containing protein</fullName>
    </recommendedName>
</protein>
<evidence type="ECO:0000256" key="10">
    <source>
        <dbReference type="ARBA" id="ARBA00023224"/>
    </source>
</evidence>
<keyword evidence="7 11" id="KW-0472">Membrane</keyword>
<evidence type="ECO:0000256" key="7">
    <source>
        <dbReference type="ARBA" id="ARBA00023136"/>
    </source>
</evidence>
<keyword evidence="4 11" id="KW-0812">Transmembrane</keyword>
<dbReference type="FunCoup" id="A0A7R8UL95">
    <property type="interactions" value="86"/>
</dbReference>
<keyword evidence="8" id="KW-0675">Receptor</keyword>
<keyword evidence="14" id="KW-1185">Reference proteome</keyword>
<feature type="transmembrane region" description="Helical" evidence="11">
    <location>
        <begin position="138"/>
        <end position="156"/>
    </location>
</feature>
<dbReference type="PROSITE" id="PS50262">
    <property type="entry name" value="G_PROTEIN_RECEP_F1_2"/>
    <property type="match status" value="1"/>
</dbReference>
<dbReference type="InterPro" id="IPR000276">
    <property type="entry name" value="GPCR_Rhodpsn"/>
</dbReference>
<proteinExistence type="inferred from homology"/>
<evidence type="ECO:0000259" key="12">
    <source>
        <dbReference type="PROSITE" id="PS50262"/>
    </source>
</evidence>
<evidence type="ECO:0000256" key="4">
    <source>
        <dbReference type="ARBA" id="ARBA00022692"/>
    </source>
</evidence>
<dbReference type="OrthoDB" id="5959154at2759"/>
<evidence type="ECO:0000256" key="3">
    <source>
        <dbReference type="ARBA" id="ARBA00022475"/>
    </source>
</evidence>
<dbReference type="Proteomes" id="UP000594454">
    <property type="component" value="Chromosome 2"/>
</dbReference>
<dbReference type="EMBL" id="LR899010">
    <property type="protein sequence ID" value="CAD7082117.1"/>
    <property type="molecule type" value="Genomic_DNA"/>
</dbReference>
<evidence type="ECO:0000256" key="9">
    <source>
        <dbReference type="ARBA" id="ARBA00023180"/>
    </source>
</evidence>
<evidence type="ECO:0000256" key="5">
    <source>
        <dbReference type="ARBA" id="ARBA00022989"/>
    </source>
</evidence>
<evidence type="ECO:0000313" key="14">
    <source>
        <dbReference type="Proteomes" id="UP000594454"/>
    </source>
</evidence>
<dbReference type="Gene3D" id="1.20.1070.10">
    <property type="entry name" value="Rhodopsin 7-helix transmembrane proteins"/>
    <property type="match status" value="1"/>
</dbReference>
<evidence type="ECO:0000256" key="6">
    <source>
        <dbReference type="ARBA" id="ARBA00023040"/>
    </source>
</evidence>
<dbReference type="GO" id="GO:0004930">
    <property type="term" value="F:G protein-coupled receptor activity"/>
    <property type="evidence" value="ECO:0007669"/>
    <property type="project" value="UniProtKB-KW"/>
</dbReference>
<feature type="transmembrane region" description="Helical" evidence="11">
    <location>
        <begin position="55"/>
        <end position="79"/>
    </location>
</feature>
<keyword evidence="3" id="KW-1003">Cell membrane</keyword>
<comment type="subcellular location">
    <subcellularLocation>
        <location evidence="1">Cell membrane</location>
        <topology evidence="1">Multi-pass membrane protein</topology>
    </subcellularLocation>
</comment>
<dbReference type="InParanoid" id="A0A7R8UL95"/>
<dbReference type="SUPFAM" id="SSF81321">
    <property type="entry name" value="Family A G protein-coupled receptor-like"/>
    <property type="match status" value="1"/>
</dbReference>